<keyword evidence="2" id="KW-1185">Reference proteome</keyword>
<gene>
    <name evidence="1" type="ORF">BN59_00909</name>
</gene>
<reference evidence="1 2" key="1">
    <citation type="submission" date="2014-06" db="EMBL/GenBank/DDBJ databases">
        <authorList>
            <person name="Urmite Genomes Urmite Genomes"/>
        </authorList>
    </citation>
    <scope>NUCLEOTIDE SEQUENCE [LARGE SCALE GENOMIC DNA]</scope>
</reference>
<dbReference type="AlphaFoldDB" id="A0A078KQG0"/>
<protein>
    <recommendedName>
        <fullName evidence="3">Calcineurin-like phosphoesterase domain-containing protein</fullName>
    </recommendedName>
</protein>
<dbReference type="EMBL" id="CCSB01000001">
    <property type="protein sequence ID" value="CDZ76635.1"/>
    <property type="molecule type" value="Genomic_DNA"/>
</dbReference>
<evidence type="ECO:0000313" key="2">
    <source>
        <dbReference type="Proteomes" id="UP000044071"/>
    </source>
</evidence>
<dbReference type="STRING" id="1034943.BN59_00909"/>
<dbReference type="RefSeq" id="WP_245614171.1">
    <property type="nucleotide sequence ID" value="NZ_CCVW01000001.1"/>
</dbReference>
<name>A0A078KQG0_9GAMM</name>
<dbReference type="Proteomes" id="UP000044071">
    <property type="component" value="Unassembled WGS sequence"/>
</dbReference>
<evidence type="ECO:0008006" key="3">
    <source>
        <dbReference type="Google" id="ProtNLM"/>
    </source>
</evidence>
<proteinExistence type="predicted"/>
<organism evidence="1 2">
    <name type="scientific">Legionella massiliensis</name>
    <dbReference type="NCBI Taxonomy" id="1034943"/>
    <lineage>
        <taxon>Bacteria</taxon>
        <taxon>Pseudomonadati</taxon>
        <taxon>Pseudomonadota</taxon>
        <taxon>Gammaproteobacteria</taxon>
        <taxon>Legionellales</taxon>
        <taxon>Legionellaceae</taxon>
        <taxon>Legionella</taxon>
    </lineage>
</organism>
<sequence>MNDDNYLPYFSSKEIGDALMSFAVDEPSIDFLVLCGHTHSEAEYQPRANLIVKVGKAEYNKPAIQEIITI</sequence>
<accession>A0A078KQG0</accession>
<dbReference type="eggNOG" id="COG1409">
    <property type="taxonomic scope" value="Bacteria"/>
</dbReference>
<evidence type="ECO:0000313" key="1">
    <source>
        <dbReference type="EMBL" id="CDZ76635.1"/>
    </source>
</evidence>